<dbReference type="NCBIfam" id="TIGR00634">
    <property type="entry name" value="recN"/>
    <property type="match status" value="1"/>
</dbReference>
<evidence type="ECO:0000256" key="2">
    <source>
        <dbReference type="ARBA" id="ARBA00009441"/>
    </source>
</evidence>
<protein>
    <recommendedName>
        <fullName evidence="3 9">DNA repair protein RecN</fullName>
    </recommendedName>
    <alternativeName>
        <fullName evidence="8 9">Recombination protein N</fullName>
    </alternativeName>
</protein>
<dbReference type="Pfam" id="PF02463">
    <property type="entry name" value="SMC_N"/>
    <property type="match status" value="1"/>
</dbReference>
<dbReference type="GO" id="GO:0009432">
    <property type="term" value="P:SOS response"/>
    <property type="evidence" value="ECO:0007669"/>
    <property type="project" value="TreeGrafter"/>
</dbReference>
<dbReference type="GO" id="GO:0005524">
    <property type="term" value="F:ATP binding"/>
    <property type="evidence" value="ECO:0007669"/>
    <property type="project" value="UniProtKB-KW"/>
</dbReference>
<dbReference type="Gene3D" id="3.40.50.300">
    <property type="entry name" value="P-loop containing nucleotide triphosphate hydrolases"/>
    <property type="match status" value="2"/>
</dbReference>
<evidence type="ECO:0000313" key="13">
    <source>
        <dbReference type="Proteomes" id="UP001209317"/>
    </source>
</evidence>
<keyword evidence="6" id="KW-0067">ATP-binding</keyword>
<dbReference type="InterPro" id="IPR001611">
    <property type="entry name" value="Leu-rich_rpt"/>
</dbReference>
<keyword evidence="5 9" id="KW-0227">DNA damage</keyword>
<keyword evidence="4" id="KW-0547">Nucleotide-binding</keyword>
<evidence type="ECO:0000256" key="7">
    <source>
        <dbReference type="ARBA" id="ARBA00023204"/>
    </source>
</evidence>
<dbReference type="GO" id="GO:0043590">
    <property type="term" value="C:bacterial nucleoid"/>
    <property type="evidence" value="ECO:0007669"/>
    <property type="project" value="TreeGrafter"/>
</dbReference>
<evidence type="ECO:0000313" key="12">
    <source>
        <dbReference type="EMBL" id="MCU7693493.1"/>
    </source>
</evidence>
<feature type="coiled-coil region" evidence="10">
    <location>
        <begin position="190"/>
        <end position="227"/>
    </location>
</feature>
<evidence type="ECO:0000256" key="4">
    <source>
        <dbReference type="ARBA" id="ARBA00022741"/>
    </source>
</evidence>
<proteinExistence type="inferred from homology"/>
<evidence type="ECO:0000256" key="6">
    <source>
        <dbReference type="ARBA" id="ARBA00022840"/>
    </source>
</evidence>
<sequence length="554" mass="62220">MLSELTIQNYAIIDHIHIELHQGLNIITGETGAGKSIIMGALGLVLGNRVDSSVLKNNSGKCIIEALFKIKNDDILRFVTDNDLDAEDDTILIRREVTATGKSRSFINDTPVNLSDLKTITSFLIDQHQQFDNLLLGKNTFQQKIVDSLAKNATLLTQYQGYFHRWQKAKSELEILMQKKNTFNRELDFIQFQYNELEEINLKENELEELENEIKLLENAGDIKSILNKISFNLYEDENSVINILKNLNQELKNYLITQEIESIAERLKSAEIELKDLALESASAGDAHNFDAEKLEIINDRLSAGYKLLKKHNVLTTNELLSIKNTLELKLQDVLNIDSEIEKVKEQVSALEAQSMDLAIEISGRRKEQVNRIEETVNALLVCVGMPNARLQVQVVSNNELKINGLDDILFLFDANKTGNFESVDKVASGGELSRLMLCIKSMVAKDIDMPTLIFDEIDTGISGEAARQVGIIMQELAGNLQVISITHQPQIAALADAHYFVYKKENEKQEINTRIRLLETQERIAQIAQMISGANPSAAAINNAKELLAKSK</sequence>
<dbReference type="PANTHER" id="PTHR11059">
    <property type="entry name" value="DNA REPAIR PROTEIN RECN"/>
    <property type="match status" value="1"/>
</dbReference>
<evidence type="ECO:0000256" key="10">
    <source>
        <dbReference type="SAM" id="Coils"/>
    </source>
</evidence>
<dbReference type="PANTHER" id="PTHR11059:SF0">
    <property type="entry name" value="DNA REPAIR PROTEIN RECN"/>
    <property type="match status" value="1"/>
</dbReference>
<dbReference type="EMBL" id="JAOTPL010000003">
    <property type="protein sequence ID" value="MCU7693493.1"/>
    <property type="molecule type" value="Genomic_DNA"/>
</dbReference>
<evidence type="ECO:0000256" key="3">
    <source>
        <dbReference type="ARBA" id="ARBA00021315"/>
    </source>
</evidence>
<evidence type="ECO:0000259" key="11">
    <source>
        <dbReference type="Pfam" id="PF02463"/>
    </source>
</evidence>
<dbReference type="PIRSF" id="PIRSF003128">
    <property type="entry name" value="RecN"/>
    <property type="match status" value="1"/>
</dbReference>
<organism evidence="12 13">
    <name type="scientific">Haoranjiania flava</name>
    <dbReference type="NCBI Taxonomy" id="1856322"/>
    <lineage>
        <taxon>Bacteria</taxon>
        <taxon>Pseudomonadati</taxon>
        <taxon>Bacteroidota</taxon>
        <taxon>Chitinophagia</taxon>
        <taxon>Chitinophagales</taxon>
        <taxon>Chitinophagaceae</taxon>
        <taxon>Haoranjiania</taxon>
    </lineage>
</organism>
<feature type="coiled-coil region" evidence="10">
    <location>
        <begin position="335"/>
        <end position="362"/>
    </location>
</feature>
<comment type="similarity">
    <text evidence="2 9">Belongs to the RecN family.</text>
</comment>
<dbReference type="CDD" id="cd03241">
    <property type="entry name" value="ABC_RecN"/>
    <property type="match status" value="2"/>
</dbReference>
<keyword evidence="7 9" id="KW-0234">DNA repair</keyword>
<evidence type="ECO:0000256" key="9">
    <source>
        <dbReference type="PIRNR" id="PIRNR003128"/>
    </source>
</evidence>
<dbReference type="InterPro" id="IPR027417">
    <property type="entry name" value="P-loop_NTPase"/>
</dbReference>
<dbReference type="InterPro" id="IPR004604">
    <property type="entry name" value="DNA_recomb/repair_RecN"/>
</dbReference>
<comment type="function">
    <text evidence="1 9">May be involved in recombinational repair of damaged DNA.</text>
</comment>
<gene>
    <name evidence="12" type="primary">recN</name>
    <name evidence="12" type="ORF">OD355_03070</name>
</gene>
<reference evidence="12" key="1">
    <citation type="submission" date="2022-10" db="EMBL/GenBank/DDBJ databases">
        <authorList>
            <person name="Kim H.S."/>
            <person name="Kim J.-S."/>
            <person name="Suh M.K."/>
            <person name="Eom M.K."/>
            <person name="Lee J.-S."/>
        </authorList>
    </citation>
    <scope>NUCLEOTIDE SEQUENCE</scope>
    <source>
        <strain evidence="12">LIP-5</strain>
    </source>
</reference>
<dbReference type="Proteomes" id="UP001209317">
    <property type="component" value="Unassembled WGS sequence"/>
</dbReference>
<dbReference type="InterPro" id="IPR003395">
    <property type="entry name" value="RecF/RecN/SMC_N"/>
</dbReference>
<evidence type="ECO:0000256" key="8">
    <source>
        <dbReference type="ARBA" id="ARBA00033408"/>
    </source>
</evidence>
<comment type="caution">
    <text evidence="12">The sequence shown here is derived from an EMBL/GenBank/DDBJ whole genome shotgun (WGS) entry which is preliminary data.</text>
</comment>
<dbReference type="GO" id="GO:0006310">
    <property type="term" value="P:DNA recombination"/>
    <property type="evidence" value="ECO:0007669"/>
    <property type="project" value="InterPro"/>
</dbReference>
<evidence type="ECO:0000256" key="1">
    <source>
        <dbReference type="ARBA" id="ARBA00003618"/>
    </source>
</evidence>
<name>A0AAE3LJD2_9BACT</name>
<feature type="domain" description="RecF/RecN/SMC N-terminal" evidence="11">
    <location>
        <begin position="2"/>
        <end position="510"/>
    </location>
</feature>
<dbReference type="RefSeq" id="WP_263036981.1">
    <property type="nucleotide sequence ID" value="NZ_JAOTPL010000003.1"/>
</dbReference>
<dbReference type="PROSITE" id="PS51450">
    <property type="entry name" value="LRR"/>
    <property type="match status" value="1"/>
</dbReference>
<evidence type="ECO:0000256" key="5">
    <source>
        <dbReference type="ARBA" id="ARBA00022763"/>
    </source>
</evidence>
<dbReference type="SUPFAM" id="SSF52540">
    <property type="entry name" value="P-loop containing nucleoside triphosphate hydrolases"/>
    <property type="match status" value="2"/>
</dbReference>
<keyword evidence="13" id="KW-1185">Reference proteome</keyword>
<dbReference type="GO" id="GO:0006281">
    <property type="term" value="P:DNA repair"/>
    <property type="evidence" value="ECO:0007669"/>
    <property type="project" value="UniProtKB-KW"/>
</dbReference>
<accession>A0AAE3LJD2</accession>
<keyword evidence="10" id="KW-0175">Coiled coil</keyword>
<dbReference type="AlphaFoldDB" id="A0AAE3LJD2"/>